<accession>A0A1T4XK94</accession>
<dbReference type="InterPro" id="IPR006311">
    <property type="entry name" value="TAT_signal"/>
</dbReference>
<reference evidence="2" key="1">
    <citation type="submission" date="2017-02" db="EMBL/GenBank/DDBJ databases">
        <authorList>
            <person name="Varghese N."/>
            <person name="Submissions S."/>
        </authorList>
    </citation>
    <scope>NUCLEOTIDE SEQUENCE [LARGE SCALE GENOMIC DNA]</scope>
    <source>
        <strain evidence="2">ATCC 700200</strain>
    </source>
</reference>
<dbReference type="Pfam" id="PF07586">
    <property type="entry name" value="HXXSHH"/>
    <property type="match status" value="1"/>
</dbReference>
<organism evidence="1 2">
    <name type="scientific">Prosthecobacter debontii</name>
    <dbReference type="NCBI Taxonomy" id="48467"/>
    <lineage>
        <taxon>Bacteria</taxon>
        <taxon>Pseudomonadati</taxon>
        <taxon>Verrucomicrobiota</taxon>
        <taxon>Verrucomicrobiia</taxon>
        <taxon>Verrucomicrobiales</taxon>
        <taxon>Verrucomicrobiaceae</taxon>
        <taxon>Prosthecobacter</taxon>
    </lineage>
</organism>
<evidence type="ECO:0000313" key="1">
    <source>
        <dbReference type="EMBL" id="SKA89833.1"/>
    </source>
</evidence>
<keyword evidence="2" id="KW-1185">Reference proteome</keyword>
<dbReference type="InterPro" id="IPR011447">
    <property type="entry name" value="DUF1552"/>
</dbReference>
<dbReference type="PROSITE" id="PS51318">
    <property type="entry name" value="TAT"/>
    <property type="match status" value="1"/>
</dbReference>
<name>A0A1T4XK94_9BACT</name>
<dbReference type="RefSeq" id="WP_078812808.1">
    <property type="nucleotide sequence ID" value="NZ_FUYE01000004.1"/>
</dbReference>
<evidence type="ECO:0008006" key="3">
    <source>
        <dbReference type="Google" id="ProtNLM"/>
    </source>
</evidence>
<sequence length="441" mass="47822">MSRSSLSSASGLGRRHFLRSASALIALPALEALGGTQSLASEATKASARAGTTSAVAHGAKNFVAIGSYLGWHQPAFFPKDVGRDYTMPETLKPLTPFREAFTVFSGLDHRAANGHKAWPNFLSGNTPGAYSLDQQIADQLGGKSRFASLELATGMGEGAKSMSFTQQGVGLPTIIRPSVLYRQLFASQASRERTEYLLKSGQSALDSVREDAKRLQASLPQRDKDKLDEFFDSFRTVEKKMGRQLAVLDEPVPEPDYKLPSYDPITPNLQMEAGTIMYDLMTLALETGSTRVMSLFLDGLGQVFAIHGEVLKAGYHALSHHGNDPEMIRDLISIERAHMECFAGFLRQLSEKKNPEGKSLLDDTVILVGTGMGDASRHSNANLPILVAGGGFKHGQHLAIDAKAKDAPLLGDLYITLKQRLGLESDTFSNASRNLNHLFS</sequence>
<dbReference type="Proteomes" id="UP000190774">
    <property type="component" value="Unassembled WGS sequence"/>
</dbReference>
<gene>
    <name evidence="1" type="ORF">SAMN02745166_01622</name>
</gene>
<dbReference type="STRING" id="48467.SAMN02745166_01622"/>
<dbReference type="AlphaFoldDB" id="A0A1T4XK94"/>
<evidence type="ECO:0000313" key="2">
    <source>
        <dbReference type="Proteomes" id="UP000190774"/>
    </source>
</evidence>
<proteinExistence type="predicted"/>
<dbReference type="OrthoDB" id="9146593at2"/>
<dbReference type="EMBL" id="FUYE01000004">
    <property type="protein sequence ID" value="SKA89833.1"/>
    <property type="molecule type" value="Genomic_DNA"/>
</dbReference>
<protein>
    <recommendedName>
        <fullName evidence="3">Tat (Twin-arginine translocation) pathway signal sequence</fullName>
    </recommendedName>
</protein>